<dbReference type="RefSeq" id="WP_209242549.1">
    <property type="nucleotide sequence ID" value="NZ_JADKMA010000180.1"/>
</dbReference>
<evidence type="ECO:0000313" key="3">
    <source>
        <dbReference type="Proteomes" id="UP001519064"/>
    </source>
</evidence>
<evidence type="ECO:0000313" key="2">
    <source>
        <dbReference type="EMBL" id="MBO8195313.1"/>
    </source>
</evidence>
<name>A0ABS3XIT7_9ACTN</name>
<keyword evidence="3" id="KW-1185">Reference proteome</keyword>
<evidence type="ECO:0000256" key="1">
    <source>
        <dbReference type="SAM" id="MobiDB-lite"/>
    </source>
</evidence>
<comment type="caution">
    <text evidence="2">The sequence shown here is derived from an EMBL/GenBank/DDBJ whole genome shotgun (WGS) entry which is preliminary data.</text>
</comment>
<sequence length="145" mass="14650">MIATAWSPVGLGVFSAVHRAPFSGRRLLSSVGEQRSVNSGRGRKENAVIPALPPFLAGIVLAPLVKRIAKPTARGVVKTSVGIAAGAKKVTHEVGEEFDDLRAEVAAGSIVSEDGAVQKSGKGGKVLGSGNPGTAVVAARKGSDS</sequence>
<organism evidence="2 3">
    <name type="scientific">Streptomyces oryzae</name>
    <dbReference type="NCBI Taxonomy" id="1434886"/>
    <lineage>
        <taxon>Bacteria</taxon>
        <taxon>Bacillati</taxon>
        <taxon>Actinomycetota</taxon>
        <taxon>Actinomycetes</taxon>
        <taxon>Kitasatosporales</taxon>
        <taxon>Streptomycetaceae</taxon>
        <taxon>Streptomyces</taxon>
    </lineage>
</organism>
<gene>
    <name evidence="2" type="ORF">ITI46_27225</name>
</gene>
<protein>
    <submittedName>
        <fullName evidence="2">DUF5132 domain-containing protein</fullName>
    </submittedName>
</protein>
<proteinExistence type="predicted"/>
<reference evidence="2 3" key="1">
    <citation type="submission" date="2020-11" db="EMBL/GenBank/DDBJ databases">
        <title>Streptomyces spirodelae sp. nov., isolated from duckweed.</title>
        <authorList>
            <person name="Saimee Y."/>
            <person name="Duangmal K."/>
        </authorList>
    </citation>
    <scope>NUCLEOTIDE SEQUENCE [LARGE SCALE GENOMIC DNA]</scope>
    <source>
        <strain evidence="2 3">S16-07</strain>
    </source>
</reference>
<dbReference type="Pfam" id="PF17195">
    <property type="entry name" value="DUF5132"/>
    <property type="match status" value="1"/>
</dbReference>
<dbReference type="EMBL" id="JADKMA010000180">
    <property type="protein sequence ID" value="MBO8195313.1"/>
    <property type="molecule type" value="Genomic_DNA"/>
</dbReference>
<feature type="region of interest" description="Disordered" evidence="1">
    <location>
        <begin position="116"/>
        <end position="145"/>
    </location>
</feature>
<accession>A0ABS3XIT7</accession>
<dbReference type="Proteomes" id="UP001519064">
    <property type="component" value="Unassembled WGS sequence"/>
</dbReference>
<dbReference type="InterPro" id="IPR033456">
    <property type="entry name" value="DUF5132"/>
</dbReference>
<feature type="compositionally biased region" description="Gly residues" evidence="1">
    <location>
        <begin position="121"/>
        <end position="131"/>
    </location>
</feature>